<keyword evidence="7" id="KW-0653">Protein transport</keyword>
<feature type="domain" description="TonB C-terminal" evidence="11">
    <location>
        <begin position="222"/>
        <end position="313"/>
    </location>
</feature>
<proteinExistence type="inferred from homology"/>
<dbReference type="SUPFAM" id="SSF82185">
    <property type="entry name" value="Histone H3 K4-specific methyltransferase SET7/9 N-terminal domain"/>
    <property type="match status" value="1"/>
</dbReference>
<sequence>MKHTLLLLLLINTFSTFAQIDTVYFSDEHTPIVFSDDAQYFALNSLKQDGEVTLFNIKTSHKFVTYQYVSNAKEGYLSANGSATYFYPNGNVKYEGTYKDNFKVDIWKAYDENGKPKETIQIFSKFNDYEKNLFEYKILDNWDNFGRKVIDKGNGLYQYSDSLTTLVVNLKNGLPDGECKGKYKGHSFSEQYKKGELLKGEILVDNKKIIYDKIKESPSFIGGKKSMYEFISANLKYPASAQRYNRQGKVFIKFSIKTDNSLSDISVLKGIYQDCDSEAIRVVKLMDGNWNCGKTRGIKEDYWFTMPFNFVLE</sequence>
<organism evidence="12 13">
    <name type="scientific">Emticicia aquatilis</name>
    <dbReference type="NCBI Taxonomy" id="1537369"/>
    <lineage>
        <taxon>Bacteria</taxon>
        <taxon>Pseudomonadati</taxon>
        <taxon>Bacteroidota</taxon>
        <taxon>Cytophagia</taxon>
        <taxon>Cytophagales</taxon>
        <taxon>Leadbetterellaceae</taxon>
        <taxon>Emticicia</taxon>
    </lineage>
</organism>
<reference evidence="12" key="2">
    <citation type="submission" date="2020-09" db="EMBL/GenBank/DDBJ databases">
        <authorList>
            <person name="Sun Q."/>
            <person name="Zhou Y."/>
        </authorList>
    </citation>
    <scope>NUCLEOTIDE SEQUENCE</scope>
    <source>
        <strain evidence="12">CGMCC 1.15958</strain>
    </source>
</reference>
<evidence type="ECO:0000256" key="1">
    <source>
        <dbReference type="ARBA" id="ARBA00004383"/>
    </source>
</evidence>
<evidence type="ECO:0000256" key="3">
    <source>
        <dbReference type="ARBA" id="ARBA00022448"/>
    </source>
</evidence>
<evidence type="ECO:0000256" key="2">
    <source>
        <dbReference type="ARBA" id="ARBA00006555"/>
    </source>
</evidence>
<dbReference type="Proteomes" id="UP000609064">
    <property type="component" value="Unassembled WGS sequence"/>
</dbReference>
<dbReference type="GO" id="GO:0098797">
    <property type="term" value="C:plasma membrane protein complex"/>
    <property type="evidence" value="ECO:0007669"/>
    <property type="project" value="TreeGrafter"/>
</dbReference>
<evidence type="ECO:0000256" key="7">
    <source>
        <dbReference type="ARBA" id="ARBA00022927"/>
    </source>
</evidence>
<evidence type="ECO:0000259" key="11">
    <source>
        <dbReference type="PROSITE" id="PS52015"/>
    </source>
</evidence>
<keyword evidence="3" id="KW-0813">Transport</keyword>
<keyword evidence="5" id="KW-0997">Cell inner membrane</keyword>
<gene>
    <name evidence="12" type="ORF">GCM10011514_40170</name>
</gene>
<evidence type="ECO:0000256" key="5">
    <source>
        <dbReference type="ARBA" id="ARBA00022519"/>
    </source>
</evidence>
<protein>
    <recommendedName>
        <fullName evidence="11">TonB C-terminal domain-containing protein</fullName>
    </recommendedName>
</protein>
<evidence type="ECO:0000256" key="8">
    <source>
        <dbReference type="ARBA" id="ARBA00022989"/>
    </source>
</evidence>
<evidence type="ECO:0000256" key="6">
    <source>
        <dbReference type="ARBA" id="ARBA00022692"/>
    </source>
</evidence>
<feature type="chain" id="PRO_5037862609" description="TonB C-terminal domain-containing protein" evidence="10">
    <location>
        <begin position="19"/>
        <end position="313"/>
    </location>
</feature>
<dbReference type="RefSeq" id="WP_188768789.1">
    <property type="nucleotide sequence ID" value="NZ_BMKK01000009.1"/>
</dbReference>
<keyword evidence="13" id="KW-1185">Reference proteome</keyword>
<dbReference type="AlphaFoldDB" id="A0A916Z1F6"/>
<dbReference type="Gene3D" id="3.30.1150.10">
    <property type="match status" value="1"/>
</dbReference>
<dbReference type="PANTHER" id="PTHR33446">
    <property type="entry name" value="PROTEIN TONB-RELATED"/>
    <property type="match status" value="1"/>
</dbReference>
<evidence type="ECO:0000256" key="10">
    <source>
        <dbReference type="SAM" id="SignalP"/>
    </source>
</evidence>
<accession>A0A916Z1F6</accession>
<keyword evidence="6" id="KW-0812">Transmembrane</keyword>
<evidence type="ECO:0000313" key="12">
    <source>
        <dbReference type="EMBL" id="GGD71981.1"/>
    </source>
</evidence>
<dbReference type="NCBIfam" id="TIGR01352">
    <property type="entry name" value="tonB_Cterm"/>
    <property type="match status" value="1"/>
</dbReference>
<dbReference type="Pfam" id="PF07661">
    <property type="entry name" value="MORN_2"/>
    <property type="match status" value="2"/>
</dbReference>
<dbReference type="InterPro" id="IPR011652">
    <property type="entry name" value="MORN_2"/>
</dbReference>
<dbReference type="Pfam" id="PF03544">
    <property type="entry name" value="TonB_C"/>
    <property type="match status" value="1"/>
</dbReference>
<dbReference type="Gene3D" id="2.20.110.10">
    <property type="entry name" value="Histone H3 K4-specific methyltransferase SET7/9 N-terminal domain"/>
    <property type="match status" value="1"/>
</dbReference>
<keyword evidence="8" id="KW-1133">Transmembrane helix</keyword>
<feature type="signal peptide" evidence="10">
    <location>
        <begin position="1"/>
        <end position="18"/>
    </location>
</feature>
<comment type="caution">
    <text evidence="12">The sequence shown here is derived from an EMBL/GenBank/DDBJ whole genome shotgun (WGS) entry which is preliminary data.</text>
</comment>
<evidence type="ECO:0000256" key="4">
    <source>
        <dbReference type="ARBA" id="ARBA00022475"/>
    </source>
</evidence>
<evidence type="ECO:0000256" key="9">
    <source>
        <dbReference type="ARBA" id="ARBA00023136"/>
    </source>
</evidence>
<comment type="similarity">
    <text evidence="2">Belongs to the TonB family.</text>
</comment>
<evidence type="ECO:0000313" key="13">
    <source>
        <dbReference type="Proteomes" id="UP000609064"/>
    </source>
</evidence>
<dbReference type="GO" id="GO:0055085">
    <property type="term" value="P:transmembrane transport"/>
    <property type="evidence" value="ECO:0007669"/>
    <property type="project" value="InterPro"/>
</dbReference>
<dbReference type="InterPro" id="IPR051045">
    <property type="entry name" value="TonB-dependent_transducer"/>
</dbReference>
<dbReference type="PROSITE" id="PS52015">
    <property type="entry name" value="TONB_CTD"/>
    <property type="match status" value="1"/>
</dbReference>
<keyword evidence="4" id="KW-1003">Cell membrane</keyword>
<reference evidence="12" key="1">
    <citation type="journal article" date="2014" name="Int. J. Syst. Evol. Microbiol.">
        <title>Complete genome sequence of Corynebacterium casei LMG S-19264T (=DSM 44701T), isolated from a smear-ripened cheese.</title>
        <authorList>
            <consortium name="US DOE Joint Genome Institute (JGI-PGF)"/>
            <person name="Walter F."/>
            <person name="Albersmeier A."/>
            <person name="Kalinowski J."/>
            <person name="Ruckert C."/>
        </authorList>
    </citation>
    <scope>NUCLEOTIDE SEQUENCE</scope>
    <source>
        <strain evidence="12">CGMCC 1.15958</strain>
    </source>
</reference>
<dbReference type="SUPFAM" id="SSF74653">
    <property type="entry name" value="TolA/TonB C-terminal domain"/>
    <property type="match status" value="1"/>
</dbReference>
<dbReference type="GO" id="GO:0031992">
    <property type="term" value="F:energy transducer activity"/>
    <property type="evidence" value="ECO:0007669"/>
    <property type="project" value="TreeGrafter"/>
</dbReference>
<dbReference type="InterPro" id="IPR037682">
    <property type="entry name" value="TonB_C"/>
</dbReference>
<comment type="subcellular location">
    <subcellularLocation>
        <location evidence="1">Cell inner membrane</location>
        <topology evidence="1">Single-pass membrane protein</topology>
        <orientation evidence="1">Periplasmic side</orientation>
    </subcellularLocation>
</comment>
<keyword evidence="9" id="KW-0472">Membrane</keyword>
<name>A0A916Z1F6_9BACT</name>
<dbReference type="PANTHER" id="PTHR33446:SF2">
    <property type="entry name" value="PROTEIN TONB"/>
    <property type="match status" value="1"/>
</dbReference>
<dbReference type="InterPro" id="IPR006260">
    <property type="entry name" value="TonB/TolA_C"/>
</dbReference>
<keyword evidence="10" id="KW-0732">Signal</keyword>
<dbReference type="EMBL" id="BMKK01000009">
    <property type="protein sequence ID" value="GGD71981.1"/>
    <property type="molecule type" value="Genomic_DNA"/>
</dbReference>
<dbReference type="GO" id="GO:0015031">
    <property type="term" value="P:protein transport"/>
    <property type="evidence" value="ECO:0007669"/>
    <property type="project" value="UniProtKB-KW"/>
</dbReference>